<reference evidence="7" key="2">
    <citation type="journal article" date="2018" name="Nat. Microbiol.">
        <title>Leveraging single-cell genomics to expand the fungal tree of life.</title>
        <authorList>
            <person name="Ahrendt S.R."/>
            <person name="Quandt C.A."/>
            <person name="Ciobanu D."/>
            <person name="Clum A."/>
            <person name="Salamov A."/>
            <person name="Andreopoulos B."/>
            <person name="Cheng J.F."/>
            <person name="Woyke T."/>
            <person name="Pelin A."/>
            <person name="Henrissat B."/>
            <person name="Reynolds N.K."/>
            <person name="Benny G.L."/>
            <person name="Smith M.E."/>
            <person name="James T.Y."/>
            <person name="Grigoriev I.V."/>
        </authorList>
    </citation>
    <scope>NUCLEOTIDE SEQUENCE [LARGE SCALE GENOMIC DNA]</scope>
    <source>
        <strain evidence="7">CSF55</strain>
    </source>
</reference>
<evidence type="ECO:0000313" key="4">
    <source>
        <dbReference type="EMBL" id="EPZ36056.1"/>
    </source>
</evidence>
<organism evidence="4 6">
    <name type="scientific">Rozella allomycis (strain CSF55)</name>
    <dbReference type="NCBI Taxonomy" id="988480"/>
    <lineage>
        <taxon>Eukaryota</taxon>
        <taxon>Fungi</taxon>
        <taxon>Fungi incertae sedis</taxon>
        <taxon>Cryptomycota</taxon>
        <taxon>Cryptomycota incertae sedis</taxon>
        <taxon>Rozella</taxon>
    </lineage>
</organism>
<keyword evidence="2" id="KW-0833">Ubl conjugation pathway</keyword>
<dbReference type="Pfam" id="PF00179">
    <property type="entry name" value="UQ_con"/>
    <property type="match status" value="1"/>
</dbReference>
<dbReference type="InterPro" id="IPR057733">
    <property type="entry name" value="UBE2O-like_SH3-B"/>
</dbReference>
<feature type="domain" description="UBC core" evidence="3">
    <location>
        <begin position="457"/>
        <end position="618"/>
    </location>
</feature>
<dbReference type="EMBL" id="KE560678">
    <property type="protein sequence ID" value="EPZ36056.1"/>
    <property type="molecule type" value="Genomic_DNA"/>
</dbReference>
<dbReference type="SUPFAM" id="SSF54495">
    <property type="entry name" value="UBC-like"/>
    <property type="match status" value="1"/>
</dbReference>
<evidence type="ECO:0000259" key="3">
    <source>
        <dbReference type="PROSITE" id="PS50127"/>
    </source>
</evidence>
<gene>
    <name evidence="4" type="ORF">O9G_002699</name>
    <name evidence="5" type="ORF">ROZALSC1DRAFT_28547</name>
</gene>
<evidence type="ECO:0000313" key="5">
    <source>
        <dbReference type="EMBL" id="RKP19896.1"/>
    </source>
</evidence>
<dbReference type="EMBL" id="ML005141">
    <property type="protein sequence ID" value="RKP19896.1"/>
    <property type="molecule type" value="Genomic_DNA"/>
</dbReference>
<protein>
    <submittedName>
        <fullName evidence="4">Ubiquitin-conjugating enzyme/RWD-like domain-containing protein</fullName>
    </submittedName>
</protein>
<dbReference type="OrthoDB" id="1926878at2759"/>
<dbReference type="InterPro" id="IPR016135">
    <property type="entry name" value="UBQ-conjugating_enzyme/RWD"/>
</dbReference>
<evidence type="ECO:0000313" key="6">
    <source>
        <dbReference type="Proteomes" id="UP000030755"/>
    </source>
</evidence>
<dbReference type="SMART" id="SM00212">
    <property type="entry name" value="UBCc"/>
    <property type="match status" value="1"/>
</dbReference>
<dbReference type="InterPro" id="IPR000608">
    <property type="entry name" value="UBC"/>
</dbReference>
<evidence type="ECO:0000313" key="7">
    <source>
        <dbReference type="Proteomes" id="UP000281549"/>
    </source>
</evidence>
<dbReference type="AlphaFoldDB" id="A0A075B0K4"/>
<dbReference type="Pfam" id="PF23046">
    <property type="entry name" value="tSH3-B_UBE2O"/>
    <property type="match status" value="1"/>
</dbReference>
<name>A0A075B0K4_ROZAC</name>
<dbReference type="GO" id="GO:0061631">
    <property type="term" value="F:ubiquitin conjugating enzyme activity"/>
    <property type="evidence" value="ECO:0007669"/>
    <property type="project" value="TreeGrafter"/>
</dbReference>
<keyword evidence="6" id="KW-1185">Reference proteome</keyword>
<dbReference type="Proteomes" id="UP000281549">
    <property type="component" value="Unassembled WGS sequence"/>
</dbReference>
<accession>A0A075B0K4</accession>
<dbReference type="Proteomes" id="UP000030755">
    <property type="component" value="Unassembled WGS sequence"/>
</dbReference>
<dbReference type="STRING" id="988480.A0A075B0K4"/>
<reference evidence="4 6" key="1">
    <citation type="journal article" date="2013" name="Curr. Biol.">
        <title>Shared signatures of parasitism and phylogenomics unite Cryptomycota and microsporidia.</title>
        <authorList>
            <person name="James T.Y."/>
            <person name="Pelin A."/>
            <person name="Bonen L."/>
            <person name="Ahrendt S."/>
            <person name="Sain D."/>
            <person name="Corradi N."/>
            <person name="Stajich J.E."/>
        </authorList>
    </citation>
    <scope>NUCLEOTIDE SEQUENCE [LARGE SCALE GENOMIC DNA]</scope>
    <source>
        <strain evidence="4">CSF55</strain>
        <strain evidence="4">CSF55</strain>
    </source>
</reference>
<dbReference type="PROSITE" id="PS50127">
    <property type="entry name" value="UBC_2"/>
    <property type="match status" value="1"/>
</dbReference>
<evidence type="ECO:0000256" key="2">
    <source>
        <dbReference type="ARBA" id="ARBA00022786"/>
    </source>
</evidence>
<sequence>MDPNDPRKLQGLVVNTRSVLHVQNCFDDSKKEYVVGDDMVDIEKEFLVQEGSWVKYNDWIGIVIEVKTDFYIAFSNGAVCIPKDSTKCRPANEIDEDSYWYERHLPGQVMISKRSNFEKGKWIKGSFKSASHHWKGVLMKTAHKSVSVIWKTVNPILPNDSEILSSPKTLYGNELNNLEVFDTFLLSKINIGSVVKLKKEALENFKDLPIACSDENFMNYWMVVDQKTTVDVHWQDGKIENEISSEKIIPILEAGETDLSATEFVKKNESDKLGILQSFDPNERTCTVGWISSNSGMVEGELEELSIYDVKADPQVSFYIMNIVLKIDSIQDPNSWAGEIRNILPNGLIEVRWTTGVTENIPFKHLHFVYDSSQVDDEDLEDICYPHVDDDWMTIASDENSEIDQQEEKISFVDLDLTKKFNILSINGDNKDSFSIDENAPLDHLFLHKTIQFASNAANVAIRKDFKLLKELPENIYVTTFEDRIDLFRSIIIGSKGTVYEYAMFLFDIQLSSKHPFEPPSAYYHCWTDGLGKLNPNLYENGNICLSLLGTWEGFEKETWSSNSSIYQLLLSLQALVLVREPYYNEAGYTKYQGTDEGQVASIRYLENAFLGSVKSILHILNHPPSNYEALVKFYYIDCGNLEKVIQRCEALVHSSQEHEENICSWYDSTNQDQFPLKRISKGGAKLLTPIIETLKSFI</sequence>
<dbReference type="Pfam" id="PF23043">
    <property type="entry name" value="SH3-B_UBE2O"/>
    <property type="match status" value="1"/>
</dbReference>
<reference evidence="5" key="3">
    <citation type="submission" date="2018-08" db="EMBL/GenBank/DDBJ databases">
        <title>Leveraging single-cell genomics to expand the Fungal Tree of Life.</title>
        <authorList>
            <consortium name="DOE Joint Genome Institute"/>
            <person name="Ahrendt S.R."/>
            <person name="Quandt C.A."/>
            <person name="Ciobanu D."/>
            <person name="Clum A."/>
            <person name="Salamov A."/>
            <person name="Andreopoulos B."/>
            <person name="Cheng J.-F."/>
            <person name="Woyke T."/>
            <person name="Pelin A."/>
            <person name="Henrissat B."/>
            <person name="Reynolds N."/>
            <person name="Benny G.L."/>
            <person name="Smith M.E."/>
            <person name="James T.Y."/>
            <person name="Grigoriev I.V."/>
        </authorList>
    </citation>
    <scope>NUCLEOTIDE SEQUENCE</scope>
    <source>
        <strain evidence="5">CSF55</strain>
    </source>
</reference>
<dbReference type="PANTHER" id="PTHR46116">
    <property type="entry name" value="(E3-INDEPENDENT) E2 UBIQUITIN-CONJUGATING ENZYME"/>
    <property type="match status" value="1"/>
</dbReference>
<dbReference type="PANTHER" id="PTHR46116:SF15">
    <property type="entry name" value="(E3-INDEPENDENT) E2 UBIQUITIN-CONJUGATING ENZYME"/>
    <property type="match status" value="1"/>
</dbReference>
<keyword evidence="1" id="KW-0808">Transferase</keyword>
<dbReference type="HOGENOM" id="CLU_002088_0_0_1"/>
<dbReference type="InterPro" id="IPR057735">
    <property type="entry name" value="UBE2O-like_tSH3-B"/>
</dbReference>
<dbReference type="Gene3D" id="3.10.110.10">
    <property type="entry name" value="Ubiquitin Conjugating Enzyme"/>
    <property type="match status" value="1"/>
</dbReference>
<evidence type="ECO:0000256" key="1">
    <source>
        <dbReference type="ARBA" id="ARBA00022679"/>
    </source>
</evidence>
<proteinExistence type="predicted"/>